<name>A0A0V0YS62_9BILA</name>
<sequence>LYYKNEFQVQMLLRSRTLLRGYKSQFLYKYSSNGIPFRIFKTTCFISSPVAPTKITSFVNVFSNISANTLSYTVRP</sequence>
<dbReference type="EMBL" id="JYDQ01003264">
    <property type="protein sequence ID" value="KRY02968.1"/>
    <property type="molecule type" value="Genomic_DNA"/>
</dbReference>
<accession>A0A0V0YS62</accession>
<feature type="non-terminal residue" evidence="1">
    <location>
        <position position="76"/>
    </location>
</feature>
<reference evidence="1 2" key="1">
    <citation type="submission" date="2015-01" db="EMBL/GenBank/DDBJ databases">
        <title>Evolution of Trichinella species and genotypes.</title>
        <authorList>
            <person name="Korhonen P.K."/>
            <person name="Edoardo P."/>
            <person name="Giuseppe L.R."/>
            <person name="Gasser R.B."/>
        </authorList>
    </citation>
    <scope>NUCLEOTIDE SEQUENCE [LARGE SCALE GENOMIC DNA]</scope>
    <source>
        <strain evidence="1">ISS2496</strain>
    </source>
</reference>
<comment type="caution">
    <text evidence="1">The sequence shown here is derived from an EMBL/GenBank/DDBJ whole genome shotgun (WGS) entry which is preliminary data.</text>
</comment>
<evidence type="ECO:0000313" key="1">
    <source>
        <dbReference type="EMBL" id="KRY02968.1"/>
    </source>
</evidence>
<proteinExistence type="predicted"/>
<dbReference type="Proteomes" id="UP000054783">
    <property type="component" value="Unassembled WGS sequence"/>
</dbReference>
<organism evidence="1 2">
    <name type="scientific">Trichinella patagoniensis</name>
    <dbReference type="NCBI Taxonomy" id="990121"/>
    <lineage>
        <taxon>Eukaryota</taxon>
        <taxon>Metazoa</taxon>
        <taxon>Ecdysozoa</taxon>
        <taxon>Nematoda</taxon>
        <taxon>Enoplea</taxon>
        <taxon>Dorylaimia</taxon>
        <taxon>Trichinellida</taxon>
        <taxon>Trichinellidae</taxon>
        <taxon>Trichinella</taxon>
    </lineage>
</organism>
<protein>
    <submittedName>
        <fullName evidence="1">Uncharacterized protein</fullName>
    </submittedName>
</protein>
<keyword evidence="2" id="KW-1185">Reference proteome</keyword>
<gene>
    <name evidence="1" type="ORF">T12_14719</name>
</gene>
<feature type="non-terminal residue" evidence="1">
    <location>
        <position position="1"/>
    </location>
</feature>
<evidence type="ECO:0000313" key="2">
    <source>
        <dbReference type="Proteomes" id="UP000054783"/>
    </source>
</evidence>
<dbReference type="AlphaFoldDB" id="A0A0V0YS62"/>